<protein>
    <recommendedName>
        <fullName evidence="10">tRNA dimethylallyltransferase</fullName>
        <ecNumber evidence="10">2.5.1.75</ecNumber>
    </recommendedName>
    <alternativeName>
        <fullName evidence="10">Dimethylallyl diphosphate:tRNA dimethylallyltransferase</fullName>
        <shortName evidence="10">DMAPP:tRNA dimethylallyltransferase</shortName>
        <shortName evidence="10">DMATase</shortName>
    </alternativeName>
    <alternativeName>
        <fullName evidence="10">Isopentenyl-diphosphate:tRNA isopentenyltransferase</fullName>
        <shortName evidence="10">IPP transferase</shortName>
        <shortName evidence="10">IPPT</shortName>
        <shortName evidence="10">IPTase</shortName>
    </alternativeName>
</protein>
<dbReference type="NCBIfam" id="TIGR00174">
    <property type="entry name" value="miaA"/>
    <property type="match status" value="1"/>
</dbReference>
<name>A0A0B1Q5U9_9HYPH</name>
<sequence>MAGDLAGLDRLNAILIAGPTASGKSKLAVDLARSHGGVVVNADSMQIYDGLRILTARPTESDMGGIPHRLYGYADPSAPYSTGMWLTEVERVLQEIRAAGAVPVFVGGTGLYFRALTQGLDDMPAIAPELRAALRARHAEEGPGRMHEALGALDPQAAARLRPTDSQRILRALELVMTTGRPLATLQEGKGRPLLADAGLRRIVLAPDRAVLRDRIARRFEAMMAEGAREEALRFARRPGALDHSAGQAIGLAELLAAERGDMAPHAAVERAVVRTRQYAKRQETWFRNQFGPDWERLKS</sequence>
<proteinExistence type="inferred from homology"/>
<evidence type="ECO:0000256" key="2">
    <source>
        <dbReference type="ARBA" id="ARBA00003213"/>
    </source>
</evidence>
<feature type="binding site" evidence="10">
    <location>
        <begin position="18"/>
        <end position="25"/>
    </location>
    <ligand>
        <name>ATP</name>
        <dbReference type="ChEBI" id="CHEBI:30616"/>
    </ligand>
</feature>
<evidence type="ECO:0000256" key="1">
    <source>
        <dbReference type="ARBA" id="ARBA00001946"/>
    </source>
</evidence>
<gene>
    <name evidence="10" type="primary">miaA</name>
    <name evidence="14" type="ORF">LA66_09250</name>
</gene>
<feature type="site" description="Interaction with substrate tRNA" evidence="10">
    <location>
        <position position="131"/>
    </location>
</feature>
<comment type="caution">
    <text evidence="14">The sequence shown here is derived from an EMBL/GenBank/DDBJ whole genome shotgun (WGS) entry which is preliminary data.</text>
</comment>
<dbReference type="AlphaFoldDB" id="A0A0B1Q5U9"/>
<accession>A0A0B1Q5U9</accession>
<dbReference type="HAMAP" id="MF_00185">
    <property type="entry name" value="IPP_trans"/>
    <property type="match status" value="1"/>
</dbReference>
<evidence type="ECO:0000256" key="4">
    <source>
        <dbReference type="ARBA" id="ARBA00022679"/>
    </source>
</evidence>
<comment type="function">
    <text evidence="2 10 12">Catalyzes the transfer of a dimethylallyl group onto the adenine at position 37 in tRNAs that read codons beginning with uridine, leading to the formation of N6-(dimethylallyl)adenosine (i(6)A).</text>
</comment>
<feature type="binding site" evidence="10">
    <location>
        <begin position="20"/>
        <end position="25"/>
    </location>
    <ligand>
        <name>substrate</name>
    </ligand>
</feature>
<reference evidence="14 15" key="1">
    <citation type="submission" date="2014-09" db="EMBL/GenBank/DDBJ databases">
        <title>Isolation and characterization of Aurantimonas altamirensis ON-56566 from clinical sample following a dog bite.</title>
        <authorList>
            <person name="Eshaghi A."/>
            <person name="Li A."/>
            <person name="Shahinas D."/>
            <person name="Bahn P."/>
            <person name="Kus J.V."/>
            <person name="Patel S.N."/>
        </authorList>
    </citation>
    <scope>NUCLEOTIDE SEQUENCE [LARGE SCALE GENOMIC DNA]</scope>
    <source>
        <strain evidence="14 15">ON-56566</strain>
    </source>
</reference>
<dbReference type="Proteomes" id="UP000030826">
    <property type="component" value="Unassembled WGS sequence"/>
</dbReference>
<dbReference type="InterPro" id="IPR027417">
    <property type="entry name" value="P-loop_NTPase"/>
</dbReference>
<comment type="similarity">
    <text evidence="3 10 13">Belongs to the IPP transferase family.</text>
</comment>
<evidence type="ECO:0000256" key="3">
    <source>
        <dbReference type="ARBA" id="ARBA00005842"/>
    </source>
</evidence>
<evidence type="ECO:0000256" key="5">
    <source>
        <dbReference type="ARBA" id="ARBA00022694"/>
    </source>
</evidence>
<organism evidence="14 15">
    <name type="scientific">Aureimonas altamirensis</name>
    <dbReference type="NCBI Taxonomy" id="370622"/>
    <lineage>
        <taxon>Bacteria</taxon>
        <taxon>Pseudomonadati</taxon>
        <taxon>Pseudomonadota</taxon>
        <taxon>Alphaproteobacteria</taxon>
        <taxon>Hyphomicrobiales</taxon>
        <taxon>Aurantimonadaceae</taxon>
        <taxon>Aureimonas</taxon>
    </lineage>
</organism>
<dbReference type="Gene3D" id="3.40.50.300">
    <property type="entry name" value="P-loop containing nucleotide triphosphate hydrolases"/>
    <property type="match status" value="1"/>
</dbReference>
<dbReference type="InterPro" id="IPR018022">
    <property type="entry name" value="IPT"/>
</dbReference>
<dbReference type="Pfam" id="PF01715">
    <property type="entry name" value="IPPT"/>
    <property type="match status" value="1"/>
</dbReference>
<feature type="site" description="Interaction with substrate tRNA" evidence="10">
    <location>
        <position position="109"/>
    </location>
</feature>
<keyword evidence="5 10" id="KW-0819">tRNA processing</keyword>
<dbReference type="GO" id="GO:0005524">
    <property type="term" value="F:ATP binding"/>
    <property type="evidence" value="ECO:0007669"/>
    <property type="project" value="UniProtKB-UniRule"/>
</dbReference>
<dbReference type="PANTHER" id="PTHR11088">
    <property type="entry name" value="TRNA DIMETHYLALLYLTRANSFERASE"/>
    <property type="match status" value="1"/>
</dbReference>
<evidence type="ECO:0000256" key="10">
    <source>
        <dbReference type="HAMAP-Rule" id="MF_00185"/>
    </source>
</evidence>
<feature type="region of interest" description="Interaction with substrate tRNA" evidence="10">
    <location>
        <begin position="43"/>
        <end position="46"/>
    </location>
</feature>
<dbReference type="EC" id="2.5.1.75" evidence="10"/>
<keyword evidence="8 10" id="KW-0460">Magnesium</keyword>
<keyword evidence="4 10" id="KW-0808">Transferase</keyword>
<dbReference type="PANTHER" id="PTHR11088:SF60">
    <property type="entry name" value="TRNA DIMETHYLALLYLTRANSFERASE"/>
    <property type="match status" value="1"/>
</dbReference>
<comment type="caution">
    <text evidence="10">Lacks conserved residue(s) required for the propagation of feature annotation.</text>
</comment>
<feature type="region of interest" description="Interaction with substrate tRNA" evidence="10">
    <location>
        <begin position="167"/>
        <end position="171"/>
    </location>
</feature>
<dbReference type="EMBL" id="JRFJ01000002">
    <property type="protein sequence ID" value="KHJ54756.1"/>
    <property type="molecule type" value="Genomic_DNA"/>
</dbReference>
<evidence type="ECO:0000256" key="12">
    <source>
        <dbReference type="RuleBase" id="RU003784"/>
    </source>
</evidence>
<evidence type="ECO:0000256" key="6">
    <source>
        <dbReference type="ARBA" id="ARBA00022741"/>
    </source>
</evidence>
<keyword evidence="6 10" id="KW-0547">Nucleotide-binding</keyword>
<comment type="subunit">
    <text evidence="10">Monomer.</text>
</comment>
<evidence type="ECO:0000256" key="7">
    <source>
        <dbReference type="ARBA" id="ARBA00022840"/>
    </source>
</evidence>
<dbReference type="GO" id="GO:0006400">
    <property type="term" value="P:tRNA modification"/>
    <property type="evidence" value="ECO:0007669"/>
    <property type="project" value="TreeGrafter"/>
</dbReference>
<dbReference type="STRING" id="370622.LA66_09250"/>
<evidence type="ECO:0000256" key="8">
    <source>
        <dbReference type="ARBA" id="ARBA00022842"/>
    </source>
</evidence>
<dbReference type="Gene3D" id="1.10.20.140">
    <property type="match status" value="1"/>
</dbReference>
<dbReference type="InterPro" id="IPR039657">
    <property type="entry name" value="Dimethylallyltransferase"/>
</dbReference>
<comment type="cofactor">
    <cofactor evidence="1 10">
        <name>Mg(2+)</name>
        <dbReference type="ChEBI" id="CHEBI:18420"/>
    </cofactor>
</comment>
<evidence type="ECO:0000313" key="14">
    <source>
        <dbReference type="EMBL" id="KHJ54756.1"/>
    </source>
</evidence>
<keyword evidence="7 10" id="KW-0067">ATP-binding</keyword>
<comment type="catalytic activity">
    <reaction evidence="9 10 11">
        <text>adenosine(37) in tRNA + dimethylallyl diphosphate = N(6)-dimethylallyladenosine(37) in tRNA + diphosphate</text>
        <dbReference type="Rhea" id="RHEA:26482"/>
        <dbReference type="Rhea" id="RHEA-COMP:10162"/>
        <dbReference type="Rhea" id="RHEA-COMP:10375"/>
        <dbReference type="ChEBI" id="CHEBI:33019"/>
        <dbReference type="ChEBI" id="CHEBI:57623"/>
        <dbReference type="ChEBI" id="CHEBI:74411"/>
        <dbReference type="ChEBI" id="CHEBI:74415"/>
        <dbReference type="EC" id="2.5.1.75"/>
    </reaction>
</comment>
<evidence type="ECO:0000256" key="9">
    <source>
        <dbReference type="ARBA" id="ARBA00049563"/>
    </source>
</evidence>
<evidence type="ECO:0000313" key="15">
    <source>
        <dbReference type="Proteomes" id="UP000030826"/>
    </source>
</evidence>
<evidence type="ECO:0000256" key="11">
    <source>
        <dbReference type="RuleBase" id="RU003783"/>
    </source>
</evidence>
<dbReference type="SUPFAM" id="SSF52540">
    <property type="entry name" value="P-loop containing nucleoside triphosphate hydrolases"/>
    <property type="match status" value="2"/>
</dbReference>
<dbReference type="GO" id="GO:0052381">
    <property type="term" value="F:tRNA dimethylallyltransferase activity"/>
    <property type="evidence" value="ECO:0007669"/>
    <property type="project" value="UniProtKB-UniRule"/>
</dbReference>
<evidence type="ECO:0000256" key="13">
    <source>
        <dbReference type="RuleBase" id="RU003785"/>
    </source>
</evidence>